<comment type="caution">
    <text evidence="1">The sequence shown here is derived from an EMBL/GenBank/DDBJ whole genome shotgun (WGS) entry which is preliminary data.</text>
</comment>
<organism evidence="1">
    <name type="scientific">bioreactor metagenome</name>
    <dbReference type="NCBI Taxonomy" id="1076179"/>
    <lineage>
        <taxon>unclassified sequences</taxon>
        <taxon>metagenomes</taxon>
        <taxon>ecological metagenomes</taxon>
    </lineage>
</organism>
<proteinExistence type="predicted"/>
<dbReference type="EMBL" id="VSSQ01040946">
    <property type="protein sequence ID" value="MPM94284.1"/>
    <property type="molecule type" value="Genomic_DNA"/>
</dbReference>
<evidence type="ECO:0000313" key="1">
    <source>
        <dbReference type="EMBL" id="MPM94284.1"/>
    </source>
</evidence>
<protein>
    <submittedName>
        <fullName evidence="1">Uncharacterized protein</fullName>
    </submittedName>
</protein>
<accession>A0A645DXM4</accession>
<sequence length="161" mass="17124">MVDAAQAHADNQQDGEPQFNREVVEPPVFAQGDAEPAGAFDNDQVGLLSGLIDRLHDRREIDGKSALGRRDVRRNRGGEAVRIEQVVRQCNAVGCPDAFDVLVFAVGIGARGNRLQAGGAQAVAPGEVEQGAGDESLADLGIGAGQEIRWTHTWAIRVMTS</sequence>
<name>A0A645DXM4_9ZZZZ</name>
<dbReference type="AlphaFoldDB" id="A0A645DXM4"/>
<gene>
    <name evidence="1" type="ORF">SDC9_141430</name>
</gene>
<reference evidence="1" key="1">
    <citation type="submission" date="2019-08" db="EMBL/GenBank/DDBJ databases">
        <authorList>
            <person name="Kucharzyk K."/>
            <person name="Murdoch R.W."/>
            <person name="Higgins S."/>
            <person name="Loffler F."/>
        </authorList>
    </citation>
    <scope>NUCLEOTIDE SEQUENCE</scope>
</reference>